<dbReference type="GO" id="GO:0019350">
    <property type="term" value="P:teichoic acid biosynthetic process"/>
    <property type="evidence" value="ECO:0007669"/>
    <property type="project" value="UniProtKB-UniRule"/>
</dbReference>
<evidence type="ECO:0000256" key="2">
    <source>
        <dbReference type="ARBA" id="ARBA00022679"/>
    </source>
</evidence>
<comment type="function">
    <text evidence="5">Catalyzes the conversion of GlcNAc-PP-undecaprenol into ManNAc-GlcNAc-PP-undecaprenol, the first committed lipid intermediate in the de novo synthesis of teichoic acid.</text>
</comment>
<organism evidence="6 7">
    <name type="scientific">Feifania hominis</name>
    <dbReference type="NCBI Taxonomy" id="2763660"/>
    <lineage>
        <taxon>Bacteria</taxon>
        <taxon>Bacillati</taxon>
        <taxon>Bacillota</taxon>
        <taxon>Clostridia</taxon>
        <taxon>Eubacteriales</taxon>
        <taxon>Feifaniaceae</taxon>
        <taxon>Feifania</taxon>
    </lineage>
</organism>
<dbReference type="Proteomes" id="UP000620366">
    <property type="component" value="Unassembled WGS sequence"/>
</dbReference>
<comment type="pathway">
    <text evidence="5">Cell wall biogenesis; teichoic acid biosynthesis.</text>
</comment>
<accession>A0A926DCC4</accession>
<keyword evidence="1 5" id="KW-0328">Glycosyltransferase</keyword>
<evidence type="ECO:0000313" key="6">
    <source>
        <dbReference type="EMBL" id="MBC8535242.1"/>
    </source>
</evidence>
<comment type="catalytic activity">
    <reaction evidence="5">
        <text>UDP-N-acetyl-alpha-D-mannosamine + N-acetyl-alpha-D-glucosaminyl-di-trans,octa-cis-undecaprenyl diphosphate = N-acetyl-beta-D-mannosaminyl-(1-&gt;4)-N-acetyl-alpha-D-glucosaminyl di-trans,octa-cis-undecaprenyl diphosphate + UDP + H(+)</text>
        <dbReference type="Rhea" id="RHEA:16053"/>
        <dbReference type="ChEBI" id="CHEBI:15378"/>
        <dbReference type="ChEBI" id="CHEBI:58223"/>
        <dbReference type="ChEBI" id="CHEBI:62959"/>
        <dbReference type="ChEBI" id="CHEBI:68623"/>
        <dbReference type="ChEBI" id="CHEBI:132210"/>
        <dbReference type="EC" id="2.4.1.187"/>
    </reaction>
</comment>
<dbReference type="EMBL" id="JACRSP010000001">
    <property type="protein sequence ID" value="MBC8535242.1"/>
    <property type="molecule type" value="Genomic_DNA"/>
</dbReference>
<dbReference type="InterPro" id="IPR034714">
    <property type="entry name" value="TagA_TarA"/>
</dbReference>
<proteinExistence type="inferred from homology"/>
<evidence type="ECO:0000256" key="4">
    <source>
        <dbReference type="ARBA" id="ARBA00023316"/>
    </source>
</evidence>
<dbReference type="Pfam" id="PF03808">
    <property type="entry name" value="Glyco_tran_WecG"/>
    <property type="match status" value="1"/>
</dbReference>
<reference evidence="6" key="1">
    <citation type="submission" date="2020-08" db="EMBL/GenBank/DDBJ databases">
        <title>Genome public.</title>
        <authorList>
            <person name="Liu C."/>
            <person name="Sun Q."/>
        </authorList>
    </citation>
    <scope>NUCLEOTIDE SEQUENCE</scope>
    <source>
        <strain evidence="6">BX7</strain>
    </source>
</reference>
<dbReference type="HAMAP" id="MF_02070">
    <property type="entry name" value="TagA_TarA"/>
    <property type="match status" value="1"/>
</dbReference>
<evidence type="ECO:0000256" key="3">
    <source>
        <dbReference type="ARBA" id="ARBA00022944"/>
    </source>
</evidence>
<dbReference type="EC" id="2.4.1.187" evidence="5"/>
<evidence type="ECO:0000256" key="1">
    <source>
        <dbReference type="ARBA" id="ARBA00022676"/>
    </source>
</evidence>
<comment type="similarity">
    <text evidence="5">Belongs to the glycosyltransferase 26 family. TagA/TarA subfamily.</text>
</comment>
<keyword evidence="3 5" id="KW-0777">Teichoic acid biosynthesis</keyword>
<comment type="caution">
    <text evidence="6">The sequence shown here is derived from an EMBL/GenBank/DDBJ whole genome shotgun (WGS) entry which is preliminary data.</text>
</comment>
<keyword evidence="7" id="KW-1185">Reference proteome</keyword>
<dbReference type="NCBIfam" id="TIGR00696">
    <property type="entry name" value="wecG_tagA_cpsF"/>
    <property type="match status" value="1"/>
</dbReference>
<keyword evidence="2 5" id="KW-0808">Transferase</keyword>
<protein>
    <recommendedName>
        <fullName evidence="5">N-acetylglucosaminyldiphosphoundecaprenol N-acetyl-beta-D-mannosaminyltransferase</fullName>
        <ecNumber evidence="5">2.4.1.187</ecNumber>
    </recommendedName>
    <alternativeName>
        <fullName evidence="5">N-acetylmannosaminyltransferase</fullName>
    </alternativeName>
    <alternativeName>
        <fullName evidence="5">UDP-N-acetylmannosamine transferase</fullName>
    </alternativeName>
    <alternativeName>
        <fullName evidence="5">UDP-N-acetylmannosamine:N-acetylglucosaminyl pyrophosphorylundecaprenol N-acetylmannosaminyltransferase</fullName>
    </alternativeName>
</protein>
<evidence type="ECO:0000313" key="7">
    <source>
        <dbReference type="Proteomes" id="UP000620366"/>
    </source>
</evidence>
<dbReference type="PANTHER" id="PTHR34136">
    <property type="match status" value="1"/>
</dbReference>
<dbReference type="InterPro" id="IPR004629">
    <property type="entry name" value="WecG_TagA_CpsF"/>
</dbReference>
<dbReference type="GO" id="GO:0071555">
    <property type="term" value="P:cell wall organization"/>
    <property type="evidence" value="ECO:0007669"/>
    <property type="project" value="UniProtKB-KW"/>
</dbReference>
<dbReference type="CDD" id="cd06533">
    <property type="entry name" value="Glyco_transf_WecG_TagA"/>
    <property type="match status" value="1"/>
</dbReference>
<keyword evidence="4 5" id="KW-0961">Cell wall biogenesis/degradation</keyword>
<evidence type="ECO:0000256" key="5">
    <source>
        <dbReference type="HAMAP-Rule" id="MF_02070"/>
    </source>
</evidence>
<sequence>MRMDKLAVGGLNFDNVTMEQALERALELIEAHAHSYIVTPNAEIGQMALKDPAFRRVLNGAALMLPDGIGVVLGSKILGTPLKGKVAGCDFAERLVPLLAERGHSLFLFGSKEGVAQAAAQNLKESSPNLHICGTQNGYFQDDGEIVDAINAAHPDVLFVCLGAPKQEYWMARNAERLDVGLMIGLGGSLDVMAGTVERAPEFYQRHHLEWLYRAVKEPKRLRRLGKLPAYVCNMLLIRLRLKRVKTEDSK</sequence>
<gene>
    <name evidence="6" type="ORF">H8695_00825</name>
</gene>
<dbReference type="GO" id="GO:0047244">
    <property type="term" value="F:N-acetylglucosaminyldiphosphoundecaprenol N-acetyl-beta-D-mannosaminyltransferase activity"/>
    <property type="evidence" value="ECO:0007669"/>
    <property type="project" value="UniProtKB-UniRule"/>
</dbReference>
<name>A0A926DCC4_9FIRM</name>
<dbReference type="AlphaFoldDB" id="A0A926DCC4"/>
<dbReference type="PANTHER" id="PTHR34136:SF1">
    <property type="entry name" value="UDP-N-ACETYL-D-MANNOSAMINURONIC ACID TRANSFERASE"/>
    <property type="match status" value="1"/>
</dbReference>